<gene>
    <name evidence="1" type="ORF">D5086_003228</name>
</gene>
<accession>A0ACC4D467</accession>
<protein>
    <submittedName>
        <fullName evidence="1">Uncharacterized protein</fullName>
    </submittedName>
</protein>
<reference evidence="1 2" key="1">
    <citation type="journal article" date="2024" name="Plant Biotechnol. J.">
        <title>Genome and CRISPR/Cas9 system of a widespread forest tree (Populus alba) in the world.</title>
        <authorList>
            <person name="Liu Y.J."/>
            <person name="Jiang P.F."/>
            <person name="Han X.M."/>
            <person name="Li X.Y."/>
            <person name="Wang H.M."/>
            <person name="Wang Y.J."/>
            <person name="Wang X.X."/>
            <person name="Zeng Q.Y."/>
        </authorList>
    </citation>
    <scope>NUCLEOTIDE SEQUENCE [LARGE SCALE GENOMIC DNA]</scope>
    <source>
        <strain evidence="2">cv. PAL-ZL1</strain>
    </source>
</reference>
<proteinExistence type="predicted"/>
<dbReference type="Proteomes" id="UP000309997">
    <property type="component" value="Unassembled WGS sequence"/>
</dbReference>
<keyword evidence="2" id="KW-1185">Reference proteome</keyword>
<evidence type="ECO:0000313" key="2">
    <source>
        <dbReference type="Proteomes" id="UP000309997"/>
    </source>
</evidence>
<evidence type="ECO:0000313" key="1">
    <source>
        <dbReference type="EMBL" id="KAL3612208.1"/>
    </source>
</evidence>
<name>A0ACC4D467_POPAL</name>
<organism evidence="1 2">
    <name type="scientific">Populus alba</name>
    <name type="common">White poplar</name>
    <dbReference type="NCBI Taxonomy" id="43335"/>
    <lineage>
        <taxon>Eukaryota</taxon>
        <taxon>Viridiplantae</taxon>
        <taxon>Streptophyta</taxon>
        <taxon>Embryophyta</taxon>
        <taxon>Tracheophyta</taxon>
        <taxon>Spermatophyta</taxon>
        <taxon>Magnoliopsida</taxon>
        <taxon>eudicotyledons</taxon>
        <taxon>Gunneridae</taxon>
        <taxon>Pentapetalae</taxon>
        <taxon>rosids</taxon>
        <taxon>fabids</taxon>
        <taxon>Malpighiales</taxon>
        <taxon>Salicaceae</taxon>
        <taxon>Saliceae</taxon>
        <taxon>Populus</taxon>
    </lineage>
</organism>
<dbReference type="EMBL" id="RCHU02000001">
    <property type="protein sequence ID" value="KAL3612208.1"/>
    <property type="molecule type" value="Genomic_DNA"/>
</dbReference>
<comment type="caution">
    <text evidence="1">The sequence shown here is derived from an EMBL/GenBank/DDBJ whole genome shotgun (WGS) entry which is preliminary data.</text>
</comment>
<sequence length="213" mass="23964">MYRIAVQARDEKKTGGKPESPGKVDDSHVKPGVNPAKPQPMTIFDQNLPTFRMFATKTIALSTLPSLHKHEIDDMFVRYRNPSPPLFQGTRTTLVVPPSFATRTLDLNLETVLEDWIKETNPCDALGYPSALLVSWPVANCGLAFYKLRTKNFWVDEEIPLQLAANGENAKTVLRHSLKRRPSSNPVSPNNPRFLKLKNLWALLKGKDCLKNS</sequence>